<evidence type="ECO:0000313" key="3">
    <source>
        <dbReference type="Proteomes" id="UP000636793"/>
    </source>
</evidence>
<dbReference type="PANTHER" id="PTHR48207">
    <property type="entry name" value="SUCCINATE--HYDROXYMETHYLGLUTARATE COA-TRANSFERASE"/>
    <property type="match status" value="1"/>
</dbReference>
<dbReference type="PANTHER" id="PTHR48207:SF4">
    <property type="entry name" value="BLL6097 PROTEIN"/>
    <property type="match status" value="1"/>
</dbReference>
<evidence type="ECO:0000313" key="2">
    <source>
        <dbReference type="EMBL" id="GGB18606.1"/>
    </source>
</evidence>
<organism evidence="2 3">
    <name type="scientific">Flexivirga endophytica</name>
    <dbReference type="NCBI Taxonomy" id="1849103"/>
    <lineage>
        <taxon>Bacteria</taxon>
        <taxon>Bacillati</taxon>
        <taxon>Actinomycetota</taxon>
        <taxon>Actinomycetes</taxon>
        <taxon>Micrococcales</taxon>
        <taxon>Dermacoccaceae</taxon>
        <taxon>Flexivirga</taxon>
    </lineage>
</organism>
<dbReference type="Proteomes" id="UP000636793">
    <property type="component" value="Unassembled WGS sequence"/>
</dbReference>
<evidence type="ECO:0000256" key="1">
    <source>
        <dbReference type="ARBA" id="ARBA00022679"/>
    </source>
</evidence>
<dbReference type="EMBL" id="BMHI01000001">
    <property type="protein sequence ID" value="GGB18606.1"/>
    <property type="molecule type" value="Genomic_DNA"/>
</dbReference>
<comment type="caution">
    <text evidence="2">The sequence shown here is derived from an EMBL/GenBank/DDBJ whole genome shotgun (WGS) entry which is preliminary data.</text>
</comment>
<dbReference type="Gene3D" id="3.30.1540.10">
    <property type="entry name" value="formyl-coa transferase, domain 3"/>
    <property type="match status" value="1"/>
</dbReference>
<dbReference type="InterPro" id="IPR003673">
    <property type="entry name" value="CoA-Trfase_fam_III"/>
</dbReference>
<sequence>MTVTSPLLRVLDLTDALGANAVRLFVGMGADVIRLRPATQPRPDEAAALHWYAGTRTRTVPDADVDLTITELVGDADIVLESGPRPTLRTLRLREECPDLWTGVAHVVLTPFGLTGPRADWLADDHVIAAAGGMAWLGGDPGRPPVTPPHEQASQLAGTHLAVAALLAALARKRTGQGQLGEVSAQEAVAATLETGAISWIHAGSVPGRTSGVYGHVAHRIFPTADGYVAGGYSGPDRMWTDLLAWMDETGEAEDLTDPIWADPVHRWKHRAHVDDVVTEWTRRRRTAVIAPEARRRALPWAEVAAPGDLPGNPQLQSRDFFVQLHTPTGAVLDAGFPYESPGRPRPVTLSVSEPVTGELPWHTERSGAYAAAWQQRTHGSGALSGLRVLDLTWVLAGPYVTKTLAEHGADIIKIESAHRQDPTRFAPSMRLRPDAGPDDSGYFLNFNRNKRSLALNLRSSEGPDLLRRLAAEVDLVIENFSPGTLAKWGLDPASLQRLNPDCLLVSMSGVGATGPWRSSVTFADTLAAWSGLTAATAGSDGIPQGFTFGLGDMVAANAAVVAILEHLLRGGGGYVDLSQLEALTAHLGTAALGAPPTYDSEHVGPRTLRAPGDDRWLAVGATDRDRLRALAGHRDPQEWLAEHAATTDADQAAITLQLHGIAAYPVRDGRDLVDHDEQLESRDFYPTQLHPIAGDIRVEGPVHHLSTTPPVLDRPAPLLGEHTDELLTELLALDPVELRRLRDQGVLQ</sequence>
<reference evidence="2" key="1">
    <citation type="journal article" date="2014" name="Int. J. Syst. Evol. Microbiol.">
        <title>Complete genome sequence of Corynebacterium casei LMG S-19264T (=DSM 44701T), isolated from a smear-ripened cheese.</title>
        <authorList>
            <consortium name="US DOE Joint Genome Institute (JGI-PGF)"/>
            <person name="Walter F."/>
            <person name="Albersmeier A."/>
            <person name="Kalinowski J."/>
            <person name="Ruckert C."/>
        </authorList>
    </citation>
    <scope>NUCLEOTIDE SEQUENCE</scope>
    <source>
        <strain evidence="2">CGMCC 1.15085</strain>
    </source>
</reference>
<name>A0A916SVF1_9MICO</name>
<reference evidence="2" key="2">
    <citation type="submission" date="2020-09" db="EMBL/GenBank/DDBJ databases">
        <authorList>
            <person name="Sun Q."/>
            <person name="Zhou Y."/>
        </authorList>
    </citation>
    <scope>NUCLEOTIDE SEQUENCE</scope>
    <source>
        <strain evidence="2">CGMCC 1.15085</strain>
    </source>
</reference>
<proteinExistence type="predicted"/>
<dbReference type="SUPFAM" id="SSF89796">
    <property type="entry name" value="CoA-transferase family III (CaiB/BaiF)"/>
    <property type="match status" value="2"/>
</dbReference>
<dbReference type="Gene3D" id="3.40.50.10540">
    <property type="entry name" value="Crotonobetainyl-coa:carnitine coa-transferase, domain 1"/>
    <property type="match status" value="2"/>
</dbReference>
<keyword evidence="3" id="KW-1185">Reference proteome</keyword>
<dbReference type="InterPro" id="IPR023606">
    <property type="entry name" value="CoA-Trfase_III_dom_1_sf"/>
</dbReference>
<dbReference type="Pfam" id="PF02515">
    <property type="entry name" value="CoA_transf_3"/>
    <property type="match status" value="2"/>
</dbReference>
<dbReference type="RefSeq" id="WP_188835416.1">
    <property type="nucleotide sequence ID" value="NZ_BMHI01000001.1"/>
</dbReference>
<dbReference type="GO" id="GO:0008410">
    <property type="term" value="F:CoA-transferase activity"/>
    <property type="evidence" value="ECO:0007669"/>
    <property type="project" value="TreeGrafter"/>
</dbReference>
<accession>A0A916SVF1</accession>
<dbReference type="InterPro" id="IPR044855">
    <property type="entry name" value="CoA-Trfase_III_dom3_sf"/>
</dbReference>
<gene>
    <name evidence="2" type="ORF">GCM10011492_05570</name>
</gene>
<dbReference type="InterPro" id="IPR050483">
    <property type="entry name" value="CoA-transferase_III_domain"/>
</dbReference>
<keyword evidence="1" id="KW-0808">Transferase</keyword>
<protein>
    <submittedName>
        <fullName evidence="2">CoA-transferase</fullName>
    </submittedName>
</protein>
<dbReference type="AlphaFoldDB" id="A0A916SVF1"/>